<keyword evidence="1" id="KW-0732">Signal</keyword>
<evidence type="ECO:0000313" key="20">
    <source>
        <dbReference type="Proteomes" id="UP000486351"/>
    </source>
</evidence>
<dbReference type="Proteomes" id="UP000440732">
    <property type="component" value="Unassembled WGS sequence"/>
</dbReference>
<evidence type="ECO:0000313" key="6">
    <source>
        <dbReference type="EMBL" id="KAE9154901.1"/>
    </source>
</evidence>
<gene>
    <name evidence="10" type="ORF">PF001_g1105</name>
    <name evidence="9" type="ORF">PF002_g1247</name>
    <name evidence="8" type="ORF">PF004_g867</name>
    <name evidence="7" type="ORF">PF005_g1361</name>
    <name evidence="6" type="ORF">PF006_g1107</name>
    <name evidence="5" type="ORF">PF007_g1362</name>
    <name evidence="11" type="ORF">PF008_g358</name>
    <name evidence="2" type="ORF">PF009_g1399</name>
    <name evidence="4" type="ORF">PF010_g1093</name>
    <name evidence="3" type="ORF">PF011_g868</name>
</gene>
<dbReference type="Proteomes" id="UP000460718">
    <property type="component" value="Unassembled WGS sequence"/>
</dbReference>
<evidence type="ECO:0000313" key="19">
    <source>
        <dbReference type="Proteomes" id="UP000476176"/>
    </source>
</evidence>
<evidence type="ECO:0000313" key="8">
    <source>
        <dbReference type="EMBL" id="KAE9254754.1"/>
    </source>
</evidence>
<dbReference type="Proteomes" id="UP000476176">
    <property type="component" value="Unassembled WGS sequence"/>
</dbReference>
<dbReference type="EMBL" id="QXFW01000021">
    <property type="protein sequence ID" value="KAE9029889.1"/>
    <property type="molecule type" value="Genomic_DNA"/>
</dbReference>
<protein>
    <submittedName>
        <fullName evidence="6">Uncharacterized protein</fullName>
    </submittedName>
</protein>
<evidence type="ECO:0000313" key="16">
    <source>
        <dbReference type="Proteomes" id="UP000440732"/>
    </source>
</evidence>
<dbReference type="Proteomes" id="UP000440367">
    <property type="component" value="Unassembled WGS sequence"/>
</dbReference>
<evidence type="ECO:0000256" key="1">
    <source>
        <dbReference type="SAM" id="SignalP"/>
    </source>
</evidence>
<dbReference type="EMBL" id="QXGB01000033">
    <property type="protein sequence ID" value="KAE9235692.1"/>
    <property type="molecule type" value="Genomic_DNA"/>
</dbReference>
<dbReference type="Proteomes" id="UP000429523">
    <property type="component" value="Unassembled WGS sequence"/>
</dbReference>
<evidence type="ECO:0000313" key="15">
    <source>
        <dbReference type="Proteomes" id="UP000440367"/>
    </source>
</evidence>
<dbReference type="EMBL" id="QXFZ01000032">
    <property type="protein sequence ID" value="KAE9138510.1"/>
    <property type="molecule type" value="Genomic_DNA"/>
</dbReference>
<evidence type="ECO:0000313" key="4">
    <source>
        <dbReference type="EMBL" id="KAE9138002.1"/>
    </source>
</evidence>
<evidence type="ECO:0000313" key="21">
    <source>
        <dbReference type="Proteomes" id="UP000488956"/>
    </source>
</evidence>
<dbReference type="EMBL" id="QXGA01000026">
    <property type="protein sequence ID" value="KAE9154901.1"/>
    <property type="molecule type" value="Genomic_DNA"/>
</dbReference>
<evidence type="ECO:0000313" key="13">
    <source>
        <dbReference type="Proteomes" id="UP000433483"/>
    </source>
</evidence>
<evidence type="ECO:0000313" key="3">
    <source>
        <dbReference type="EMBL" id="KAE9029889.1"/>
    </source>
</evidence>
<dbReference type="EMBL" id="QXFX01000026">
    <property type="protein sequence ID" value="KAE9138002.1"/>
    <property type="molecule type" value="Genomic_DNA"/>
</dbReference>
<dbReference type="Proteomes" id="UP000437068">
    <property type="component" value="Unassembled WGS sequence"/>
</dbReference>
<evidence type="ECO:0000313" key="5">
    <source>
        <dbReference type="EMBL" id="KAE9138510.1"/>
    </source>
</evidence>
<evidence type="ECO:0000313" key="2">
    <source>
        <dbReference type="EMBL" id="KAE8949033.1"/>
    </source>
</evidence>
<sequence length="253" mass="26582">MTRALAVLTTALLVGVWLIHGISAAGGLDETTPSDICSQTFEELQNLLVNQDQAENGVTGNTLVTNSCKDLADAGVMNARSDKAQKSLCGNSCYDKLNVKYKTLLDNDCFASDDADEEASAKLQAAGYQIACQTNSAGKYCVPMLATLVADAGTSFSLCDAIVSKLGCCFQSYRQYMLLGTPASVTAMDHAQKECTDSVGGLDAMCPCANNAHAFANTTFCSYATHTRPSVTSAIITLTTALILLHVHIAAAP</sequence>
<dbReference type="Proteomes" id="UP000488956">
    <property type="component" value="Unassembled WGS sequence"/>
</dbReference>
<evidence type="ECO:0000313" key="12">
    <source>
        <dbReference type="Proteomes" id="UP000429523"/>
    </source>
</evidence>
<dbReference type="Proteomes" id="UP000441208">
    <property type="component" value="Unassembled WGS sequence"/>
</dbReference>
<dbReference type="EMBL" id="QXGC01000019">
    <property type="protein sequence ID" value="KAE9254754.1"/>
    <property type="molecule type" value="Genomic_DNA"/>
</dbReference>
<evidence type="ECO:0000313" key="7">
    <source>
        <dbReference type="EMBL" id="KAE9235692.1"/>
    </source>
</evidence>
<evidence type="ECO:0000313" key="9">
    <source>
        <dbReference type="EMBL" id="KAE9257183.1"/>
    </source>
</evidence>
<organism evidence="6 16">
    <name type="scientific">Phytophthora fragariae</name>
    <dbReference type="NCBI Taxonomy" id="53985"/>
    <lineage>
        <taxon>Eukaryota</taxon>
        <taxon>Sar</taxon>
        <taxon>Stramenopiles</taxon>
        <taxon>Oomycota</taxon>
        <taxon>Peronosporomycetes</taxon>
        <taxon>Peronosporales</taxon>
        <taxon>Peronosporaceae</taxon>
        <taxon>Phytophthora</taxon>
    </lineage>
</organism>
<dbReference type="EMBL" id="QXFY01000007">
    <property type="protein sequence ID" value="KAE9362166.1"/>
    <property type="molecule type" value="Genomic_DNA"/>
</dbReference>
<dbReference type="EMBL" id="QXGF01000032">
    <property type="protein sequence ID" value="KAE8949033.1"/>
    <property type="molecule type" value="Genomic_DNA"/>
</dbReference>
<reference evidence="12 13" key="1">
    <citation type="submission" date="2018-08" db="EMBL/GenBank/DDBJ databases">
        <title>Genomic investigation of the strawberry pathogen Phytophthora fragariae indicates pathogenicity is determined by transcriptional variation in three key races.</title>
        <authorList>
            <person name="Adams T.M."/>
            <person name="Armitage A.D."/>
            <person name="Sobczyk M.K."/>
            <person name="Bates H.J."/>
            <person name="Dunwell J.M."/>
            <person name="Nellist C.F."/>
            <person name="Harrison R.J."/>
        </authorList>
    </citation>
    <scope>NUCLEOTIDE SEQUENCE [LARGE SCALE GENOMIC DNA]</scope>
    <source>
        <strain evidence="10 14">A4</strain>
        <strain evidence="9 15">BC-1</strain>
        <strain evidence="8 19">BC-23</strain>
        <strain evidence="7 13">NOV-27</strain>
        <strain evidence="6 16">NOV-5</strain>
        <strain evidence="5 17">NOV-71</strain>
        <strain evidence="11 20">NOV-77</strain>
        <strain evidence="2 12">NOV-9</strain>
        <strain evidence="4 21">ONT-3</strain>
        <strain evidence="3 18">SCRP245</strain>
    </source>
</reference>
<feature type="chain" id="PRO_5036166280" evidence="1">
    <location>
        <begin position="25"/>
        <end position="253"/>
    </location>
</feature>
<evidence type="ECO:0000313" key="11">
    <source>
        <dbReference type="EMBL" id="KAE9362166.1"/>
    </source>
</evidence>
<dbReference type="Proteomes" id="UP000486351">
    <property type="component" value="Unassembled WGS sequence"/>
</dbReference>
<accession>A0A6A3USQ8</accession>
<name>A0A6A3USQ8_9STRA</name>
<dbReference type="EMBL" id="QXGE01000025">
    <property type="protein sequence ID" value="KAE9329043.1"/>
    <property type="molecule type" value="Genomic_DNA"/>
</dbReference>
<evidence type="ECO:0000313" key="18">
    <source>
        <dbReference type="Proteomes" id="UP000460718"/>
    </source>
</evidence>
<dbReference type="AlphaFoldDB" id="A0A6A3USQ8"/>
<evidence type="ECO:0000313" key="17">
    <source>
        <dbReference type="Proteomes" id="UP000441208"/>
    </source>
</evidence>
<evidence type="ECO:0000313" key="10">
    <source>
        <dbReference type="EMBL" id="KAE9329043.1"/>
    </source>
</evidence>
<keyword evidence="13" id="KW-1185">Reference proteome</keyword>
<dbReference type="OrthoDB" id="70329at2759"/>
<dbReference type="Proteomes" id="UP000433483">
    <property type="component" value="Unassembled WGS sequence"/>
</dbReference>
<feature type="signal peptide" evidence="1">
    <location>
        <begin position="1"/>
        <end position="24"/>
    </location>
</feature>
<dbReference type="EMBL" id="QXGD01000029">
    <property type="protein sequence ID" value="KAE9257183.1"/>
    <property type="molecule type" value="Genomic_DNA"/>
</dbReference>
<comment type="caution">
    <text evidence="6">The sequence shown here is derived from an EMBL/GenBank/DDBJ whole genome shotgun (WGS) entry which is preliminary data.</text>
</comment>
<evidence type="ECO:0000313" key="14">
    <source>
        <dbReference type="Proteomes" id="UP000437068"/>
    </source>
</evidence>
<proteinExistence type="predicted"/>